<sequence>MFLLLLFAMLSDGYLVPISEFSLRVQKKVTVQEGLCVLVPCTLSYPHRNWSEDTPAYGYWFKLWGASVLPVATNNQSQKVDTNTQGRFQLVGSPQDKSCSLLIRDAQMGDRATYYFRVERGSYVRYNFKQNLFSLDVTALTRKPDVYIPEMLEPGHQVTVTCVFDSDFEQCPVPTFSWTGAALFSQETRPTRSHVSMLTFTPRSQDDGANLTCRVDFSRKGVSAENTIRLNVAYAPKGLLISTSPAKGSALEPQGDSLYLEAQKGQDLRLLCTADSRPPATLSWALEDRVLSWSHPSGSKALELELPRVKPGDSGHYTCRAENRLGFQSRTLNLSVQYAPENLRVMVFQANRTVLENLRNGTSLPVLEGQSLRLLCVTHSNPPALLSWARGGQILHPSQASDPEVLELPQIQMEHEGEFTCHAWNLLGSQNVSLHLSVHYPPELLGPSCSWEEEGLYCSCSSRAQPAPSVRWRLGEGLLEGNLSNASFKVTSSSVGPWANSSLSLSKGLSSSLRLSCEAGNVHGAQSATVLLLPDKKGLISEAFSNGVVLGIGVTTLFFFLGLCLILVIMKTLGKKQTQAETPTQAETRRPRIARRSTILDYINVVPHTGPLMECKLSENRGFVLLPDVTPVPPSVPGMWLGIGMPNQAVLSGCLLQRLTLHNLRTARSYVVLPTVVQDPKHPLKPQNQGTMKRSSIMLPSTSQASDHRRPRSPRTLAQNTQKSGSTEGPQAVGTGIQAREKGRAIERTRKRAKYLSLFLLLLQGWVI</sequence>
<evidence type="ECO:0000256" key="8">
    <source>
        <dbReference type="ARBA" id="ARBA00023157"/>
    </source>
</evidence>
<dbReference type="KEGG" id="hai:109377736"/>
<comment type="subcellular location">
    <subcellularLocation>
        <location evidence="1">Membrane</location>
        <topology evidence="1">Single-pass type I membrane protein</topology>
    </subcellularLocation>
</comment>
<proteinExistence type="inferred from homology"/>
<dbReference type="InterPro" id="IPR013106">
    <property type="entry name" value="Ig_V-set"/>
</dbReference>
<keyword evidence="4" id="KW-0430">Lectin</keyword>
<evidence type="ECO:0000259" key="14">
    <source>
        <dbReference type="PROSITE" id="PS50835"/>
    </source>
</evidence>
<dbReference type="InterPro" id="IPR036179">
    <property type="entry name" value="Ig-like_dom_sf"/>
</dbReference>
<dbReference type="GO" id="GO:0030246">
    <property type="term" value="F:carbohydrate binding"/>
    <property type="evidence" value="ECO:0007669"/>
    <property type="project" value="UniProtKB-KW"/>
</dbReference>
<dbReference type="Gene3D" id="2.60.40.10">
    <property type="entry name" value="Immunoglobulins"/>
    <property type="match status" value="5"/>
</dbReference>
<feature type="compositionally biased region" description="Polar residues" evidence="12">
    <location>
        <begin position="716"/>
        <end position="729"/>
    </location>
</feature>
<evidence type="ECO:0000256" key="7">
    <source>
        <dbReference type="ARBA" id="ARBA00023136"/>
    </source>
</evidence>
<keyword evidence="7 13" id="KW-0472">Membrane</keyword>
<evidence type="ECO:0000256" key="4">
    <source>
        <dbReference type="ARBA" id="ARBA00022734"/>
    </source>
</evidence>
<feature type="domain" description="Ig-like" evidence="14">
    <location>
        <begin position="340"/>
        <end position="433"/>
    </location>
</feature>
<evidence type="ECO:0000256" key="1">
    <source>
        <dbReference type="ARBA" id="ARBA00004479"/>
    </source>
</evidence>
<dbReference type="RefSeq" id="XP_019489714.1">
    <property type="nucleotide sequence ID" value="XM_019634169.1"/>
</dbReference>
<dbReference type="Pfam" id="PF13927">
    <property type="entry name" value="Ig_3"/>
    <property type="match status" value="1"/>
</dbReference>
<protein>
    <submittedName>
        <fullName evidence="16">Sialic acid-binding Ig-like lectin 10 isoform X1</fullName>
    </submittedName>
</protein>
<dbReference type="OrthoDB" id="10039395at2759"/>
<evidence type="ECO:0000256" key="9">
    <source>
        <dbReference type="ARBA" id="ARBA00023180"/>
    </source>
</evidence>
<evidence type="ECO:0000313" key="15">
    <source>
        <dbReference type="Proteomes" id="UP000694851"/>
    </source>
</evidence>
<evidence type="ECO:0000256" key="13">
    <source>
        <dbReference type="SAM" id="Phobius"/>
    </source>
</evidence>
<keyword evidence="6 13" id="KW-1133">Transmembrane helix</keyword>
<organism evidence="15 16">
    <name type="scientific">Hipposideros armiger</name>
    <name type="common">Great Himalayan leaf-nosed bat</name>
    <dbReference type="NCBI Taxonomy" id="186990"/>
    <lineage>
        <taxon>Eukaryota</taxon>
        <taxon>Metazoa</taxon>
        <taxon>Chordata</taxon>
        <taxon>Craniata</taxon>
        <taxon>Vertebrata</taxon>
        <taxon>Euteleostomi</taxon>
        <taxon>Mammalia</taxon>
        <taxon>Eutheria</taxon>
        <taxon>Laurasiatheria</taxon>
        <taxon>Chiroptera</taxon>
        <taxon>Yinpterochiroptera</taxon>
        <taxon>Rhinolophoidea</taxon>
        <taxon>Hipposideridae</taxon>
        <taxon>Hipposideros</taxon>
    </lineage>
</organism>
<keyword evidence="10" id="KW-0393">Immunoglobulin domain</keyword>
<evidence type="ECO:0000256" key="5">
    <source>
        <dbReference type="ARBA" id="ARBA00022889"/>
    </source>
</evidence>
<dbReference type="FunFam" id="2.60.40.10:FF:000829">
    <property type="entry name" value="Sialic acid-binding Ig-like lectin 8"/>
    <property type="match status" value="1"/>
</dbReference>
<dbReference type="PANTHER" id="PTHR12035">
    <property type="entry name" value="SIALIC ACID BINDING IMMUNOGLOBULIN-LIKE LECTIN"/>
    <property type="match status" value="1"/>
</dbReference>
<keyword evidence="2 13" id="KW-0812">Transmembrane</keyword>
<keyword evidence="15" id="KW-1185">Reference proteome</keyword>
<dbReference type="SMART" id="SM00408">
    <property type="entry name" value="IGc2"/>
    <property type="match status" value="2"/>
</dbReference>
<gene>
    <name evidence="16" type="primary">SIGLEC10</name>
</gene>
<feature type="domain" description="Ig-like" evidence="14">
    <location>
        <begin position="144"/>
        <end position="229"/>
    </location>
</feature>
<comment type="similarity">
    <text evidence="11">Belongs to the immunoglobulin superfamily. SIGLEC (sialic acid binding Ig-like lectin) family.</text>
</comment>
<dbReference type="Pfam" id="PF07686">
    <property type="entry name" value="V-set"/>
    <property type="match status" value="1"/>
</dbReference>
<dbReference type="InterPro" id="IPR003599">
    <property type="entry name" value="Ig_sub"/>
</dbReference>
<dbReference type="GO" id="GO:0005886">
    <property type="term" value="C:plasma membrane"/>
    <property type="evidence" value="ECO:0007669"/>
    <property type="project" value="TreeGrafter"/>
</dbReference>
<dbReference type="InterPro" id="IPR013783">
    <property type="entry name" value="Ig-like_fold"/>
</dbReference>
<dbReference type="AlphaFoldDB" id="A0A8B7QLR0"/>
<dbReference type="SUPFAM" id="SSF48726">
    <property type="entry name" value="Immunoglobulin"/>
    <property type="match status" value="5"/>
</dbReference>
<evidence type="ECO:0000256" key="10">
    <source>
        <dbReference type="ARBA" id="ARBA00023319"/>
    </source>
</evidence>
<dbReference type="PANTHER" id="PTHR12035:SF115">
    <property type="entry name" value="SIALIC ACID-BINDING IG-LIKE LECTIN 10"/>
    <property type="match status" value="1"/>
</dbReference>
<dbReference type="GeneID" id="109377736"/>
<dbReference type="InterPro" id="IPR007110">
    <property type="entry name" value="Ig-like_dom"/>
</dbReference>
<name>A0A8B7QLR0_HIPAR</name>
<feature type="region of interest" description="Disordered" evidence="12">
    <location>
        <begin position="679"/>
        <end position="745"/>
    </location>
</feature>
<evidence type="ECO:0000256" key="3">
    <source>
        <dbReference type="ARBA" id="ARBA00022729"/>
    </source>
</evidence>
<dbReference type="GO" id="GO:0007155">
    <property type="term" value="P:cell adhesion"/>
    <property type="evidence" value="ECO:0007669"/>
    <property type="project" value="UniProtKB-KW"/>
</dbReference>
<evidence type="ECO:0000256" key="2">
    <source>
        <dbReference type="ARBA" id="ARBA00022692"/>
    </source>
</evidence>
<evidence type="ECO:0000313" key="16">
    <source>
        <dbReference type="RefSeq" id="XP_019489714.1"/>
    </source>
</evidence>
<keyword evidence="5" id="KW-0130">Cell adhesion</keyword>
<keyword evidence="9" id="KW-0325">Glycoprotein</keyword>
<evidence type="ECO:0000256" key="6">
    <source>
        <dbReference type="ARBA" id="ARBA00022989"/>
    </source>
</evidence>
<dbReference type="InterPro" id="IPR051036">
    <property type="entry name" value="SIGLEC"/>
</dbReference>
<reference evidence="16" key="1">
    <citation type="submission" date="2025-08" db="UniProtKB">
        <authorList>
            <consortium name="RefSeq"/>
        </authorList>
    </citation>
    <scope>IDENTIFICATION</scope>
    <source>
        <tissue evidence="16">Muscle</tissue>
    </source>
</reference>
<keyword evidence="8" id="KW-1015">Disulfide bond</keyword>
<evidence type="ECO:0000256" key="12">
    <source>
        <dbReference type="SAM" id="MobiDB-lite"/>
    </source>
</evidence>
<accession>A0A8B7QLR0</accession>
<dbReference type="Pfam" id="PF13895">
    <property type="entry name" value="Ig_2"/>
    <property type="match status" value="1"/>
</dbReference>
<evidence type="ECO:0000256" key="11">
    <source>
        <dbReference type="ARBA" id="ARBA00038361"/>
    </source>
</evidence>
<keyword evidence="3" id="KW-0732">Signal</keyword>
<dbReference type="GO" id="GO:0033691">
    <property type="term" value="F:sialic acid binding"/>
    <property type="evidence" value="ECO:0007669"/>
    <property type="project" value="TreeGrafter"/>
</dbReference>
<feature type="transmembrane region" description="Helical" evidence="13">
    <location>
        <begin position="547"/>
        <end position="569"/>
    </location>
</feature>
<feature type="domain" description="Ig-like" evidence="14">
    <location>
        <begin position="253"/>
        <end position="335"/>
    </location>
</feature>
<dbReference type="Proteomes" id="UP000694851">
    <property type="component" value="Unplaced"/>
</dbReference>
<dbReference type="SMART" id="SM00409">
    <property type="entry name" value="IG"/>
    <property type="match status" value="4"/>
</dbReference>
<dbReference type="PROSITE" id="PS50835">
    <property type="entry name" value="IG_LIKE"/>
    <property type="match status" value="3"/>
</dbReference>
<dbReference type="CTD" id="89790"/>
<feature type="compositionally biased region" description="Polar residues" evidence="12">
    <location>
        <begin position="686"/>
        <end position="705"/>
    </location>
</feature>
<dbReference type="InterPro" id="IPR003598">
    <property type="entry name" value="Ig_sub2"/>
</dbReference>